<dbReference type="Proteomes" id="UP000072933">
    <property type="component" value="Unassembled WGS sequence"/>
</dbReference>
<accession>A0A0Z8K5F2</accession>
<reference evidence="1 2" key="1">
    <citation type="submission" date="2016-02" db="EMBL/GenBank/DDBJ databases">
        <authorList>
            <consortium name="Pathogen Informatics"/>
        </authorList>
    </citation>
    <scope>NUCLEOTIDE SEQUENCE [LARGE SCALE GENOMIC DNA]</scope>
    <source>
        <strain evidence="1 2">LSS8</strain>
    </source>
</reference>
<proteinExistence type="predicted"/>
<dbReference type="RefSeq" id="WP_014637389.1">
    <property type="nucleotide sequence ID" value="NZ_CEJO01000065.1"/>
</dbReference>
<dbReference type="EMBL" id="FIID01000006">
    <property type="protein sequence ID" value="CYV66048.1"/>
    <property type="molecule type" value="Genomic_DNA"/>
</dbReference>
<gene>
    <name evidence="1" type="ORF">ERS132370_00792</name>
</gene>
<sequence length="99" mass="10952">MFKTSRKLAFLLVLLTMSFAVPVLAISVEGGEWNYGGHHDPSNWGAYSSYYHARERHYARVSSTQRPGKSSKVYAGPGGVAYAFINTDIGEHVDFGYGF</sequence>
<dbReference type="InterPro" id="IPR006540">
    <property type="entry name" value="Lactococcin_972"/>
</dbReference>
<dbReference type="Gene3D" id="2.60.40.2850">
    <property type="match status" value="1"/>
</dbReference>
<evidence type="ECO:0000313" key="2">
    <source>
        <dbReference type="Proteomes" id="UP000072933"/>
    </source>
</evidence>
<protein>
    <submittedName>
        <fullName evidence="1">Bacteriocin</fullName>
    </submittedName>
</protein>
<evidence type="ECO:0000313" key="1">
    <source>
        <dbReference type="EMBL" id="CYV66048.1"/>
    </source>
</evidence>
<dbReference type="AlphaFoldDB" id="A0A0Z8K5F2"/>
<organism evidence="1 2">
    <name type="scientific">Streptococcus suis</name>
    <dbReference type="NCBI Taxonomy" id="1307"/>
    <lineage>
        <taxon>Bacteria</taxon>
        <taxon>Bacillati</taxon>
        <taxon>Bacillota</taxon>
        <taxon>Bacilli</taxon>
        <taxon>Lactobacillales</taxon>
        <taxon>Streptococcaceae</taxon>
        <taxon>Streptococcus</taxon>
    </lineage>
</organism>
<dbReference type="Pfam" id="PF09683">
    <property type="entry name" value="Lactococcin_972"/>
    <property type="match status" value="1"/>
</dbReference>
<name>A0A0Z8K5F2_STRSU</name>